<protein>
    <submittedName>
        <fullName evidence="1">Uncharacterized protein</fullName>
    </submittedName>
</protein>
<keyword evidence="2" id="KW-1185">Reference proteome</keyword>
<name>A0AAW0HI59_MYOGA</name>
<evidence type="ECO:0000313" key="1">
    <source>
        <dbReference type="EMBL" id="KAK7802258.1"/>
    </source>
</evidence>
<comment type="caution">
    <text evidence="1">The sequence shown here is derived from an EMBL/GenBank/DDBJ whole genome shotgun (WGS) entry which is preliminary data.</text>
</comment>
<dbReference type="EMBL" id="JBBHLL010000470">
    <property type="protein sequence ID" value="KAK7802258.1"/>
    <property type="molecule type" value="Genomic_DNA"/>
</dbReference>
<reference evidence="1 2" key="1">
    <citation type="journal article" date="2023" name="bioRxiv">
        <title>Conserved and derived expression patterns and positive selection on dental genes reveal complex evolutionary context of ever-growing rodent molars.</title>
        <authorList>
            <person name="Calamari Z.T."/>
            <person name="Song A."/>
            <person name="Cohen E."/>
            <person name="Akter M."/>
            <person name="Roy R.D."/>
            <person name="Hallikas O."/>
            <person name="Christensen M.M."/>
            <person name="Li P."/>
            <person name="Marangoni P."/>
            <person name="Jernvall J."/>
            <person name="Klein O.D."/>
        </authorList>
    </citation>
    <scope>NUCLEOTIDE SEQUENCE [LARGE SCALE GENOMIC DNA]</scope>
    <source>
        <strain evidence="1">V071</strain>
    </source>
</reference>
<sequence length="61" mass="6646">MLSLTAARHVDLLFQGFGMWAEDDVQSLDFLQQSGMSDRDATASTAATMPTLSSLMTHIIL</sequence>
<organism evidence="1 2">
    <name type="scientific">Myodes glareolus</name>
    <name type="common">Bank vole</name>
    <name type="synonym">Clethrionomys glareolus</name>
    <dbReference type="NCBI Taxonomy" id="447135"/>
    <lineage>
        <taxon>Eukaryota</taxon>
        <taxon>Metazoa</taxon>
        <taxon>Chordata</taxon>
        <taxon>Craniata</taxon>
        <taxon>Vertebrata</taxon>
        <taxon>Euteleostomi</taxon>
        <taxon>Mammalia</taxon>
        <taxon>Eutheria</taxon>
        <taxon>Euarchontoglires</taxon>
        <taxon>Glires</taxon>
        <taxon>Rodentia</taxon>
        <taxon>Myomorpha</taxon>
        <taxon>Muroidea</taxon>
        <taxon>Cricetidae</taxon>
        <taxon>Arvicolinae</taxon>
        <taxon>Myodes</taxon>
    </lineage>
</organism>
<gene>
    <name evidence="1" type="ORF">U0070_000820</name>
</gene>
<dbReference type="AlphaFoldDB" id="A0AAW0HI59"/>
<dbReference type="Proteomes" id="UP001488838">
    <property type="component" value="Unassembled WGS sequence"/>
</dbReference>
<accession>A0AAW0HI59</accession>
<evidence type="ECO:0000313" key="2">
    <source>
        <dbReference type="Proteomes" id="UP001488838"/>
    </source>
</evidence>
<proteinExistence type="predicted"/>